<evidence type="ECO:0000256" key="2">
    <source>
        <dbReference type="ARBA" id="ARBA00022692"/>
    </source>
</evidence>
<evidence type="ECO:0000256" key="1">
    <source>
        <dbReference type="ARBA" id="ARBA00004141"/>
    </source>
</evidence>
<feature type="transmembrane region" description="Helical" evidence="5">
    <location>
        <begin position="31"/>
        <end position="50"/>
    </location>
</feature>
<feature type="transmembrane region" description="Helical" evidence="5">
    <location>
        <begin position="57"/>
        <end position="76"/>
    </location>
</feature>
<evidence type="ECO:0000256" key="4">
    <source>
        <dbReference type="ARBA" id="ARBA00023136"/>
    </source>
</evidence>
<feature type="transmembrane region" description="Helical" evidence="5">
    <location>
        <begin position="92"/>
        <end position="113"/>
    </location>
</feature>
<evidence type="ECO:0000256" key="3">
    <source>
        <dbReference type="ARBA" id="ARBA00022989"/>
    </source>
</evidence>
<dbReference type="InterPro" id="IPR007829">
    <property type="entry name" value="TM2"/>
</dbReference>
<name>A0A7V4DWT3_DICTH</name>
<evidence type="ECO:0000259" key="6">
    <source>
        <dbReference type="Pfam" id="PF05154"/>
    </source>
</evidence>
<keyword evidence="4 5" id="KW-0472">Membrane</keyword>
<gene>
    <name evidence="7" type="ORF">ENU78_03535</name>
</gene>
<keyword evidence="3 5" id="KW-1133">Transmembrane helix</keyword>
<keyword evidence="2 5" id="KW-0812">Transmembrane</keyword>
<evidence type="ECO:0000313" key="7">
    <source>
        <dbReference type="EMBL" id="HGK23509.1"/>
    </source>
</evidence>
<sequence>MDEILWYKQRLTEKQLAILNSEMEKHKRSVGLAYVLFIFFGGLGVHKFYLGKTVWGVIYLILTILNLILILGSGLYDLNSLFLNNTDSTGENLFLIVGLFVMILGAFLLYDLFTLPRQTRRINEEKEKEIIQRLLAEENKEIWS</sequence>
<dbReference type="GO" id="GO:0016020">
    <property type="term" value="C:membrane"/>
    <property type="evidence" value="ECO:0007669"/>
    <property type="project" value="UniProtKB-SubCell"/>
</dbReference>
<feature type="domain" description="TM2" evidence="6">
    <location>
        <begin position="27"/>
        <end position="71"/>
    </location>
</feature>
<accession>A0A7V4DWT3</accession>
<reference evidence="7" key="1">
    <citation type="journal article" date="2020" name="mSystems">
        <title>Genome- and Community-Level Interaction Insights into Carbon Utilization and Element Cycling Functions of Hydrothermarchaeota in Hydrothermal Sediment.</title>
        <authorList>
            <person name="Zhou Z."/>
            <person name="Liu Y."/>
            <person name="Xu W."/>
            <person name="Pan J."/>
            <person name="Luo Z.H."/>
            <person name="Li M."/>
        </authorList>
    </citation>
    <scope>NUCLEOTIDE SEQUENCE [LARGE SCALE GENOMIC DNA]</scope>
    <source>
        <strain evidence="7">SpSt-70</strain>
    </source>
</reference>
<dbReference type="EMBL" id="DTDV01000008">
    <property type="protein sequence ID" value="HGK23509.1"/>
    <property type="molecule type" value="Genomic_DNA"/>
</dbReference>
<comment type="caution">
    <text evidence="7">The sequence shown here is derived from an EMBL/GenBank/DDBJ whole genome shotgun (WGS) entry which is preliminary data.</text>
</comment>
<organism evidence="7">
    <name type="scientific">Dictyoglomus thermophilum</name>
    <dbReference type="NCBI Taxonomy" id="14"/>
    <lineage>
        <taxon>Bacteria</taxon>
        <taxon>Pseudomonadati</taxon>
        <taxon>Dictyoglomota</taxon>
        <taxon>Dictyoglomia</taxon>
        <taxon>Dictyoglomales</taxon>
        <taxon>Dictyoglomaceae</taxon>
        <taxon>Dictyoglomus</taxon>
    </lineage>
</organism>
<proteinExistence type="predicted"/>
<dbReference type="AlphaFoldDB" id="A0A7V4DWT3"/>
<comment type="subcellular location">
    <subcellularLocation>
        <location evidence="1">Membrane</location>
        <topology evidence="1">Multi-pass membrane protein</topology>
    </subcellularLocation>
</comment>
<protein>
    <submittedName>
        <fullName evidence="7">TM2 domain-containing protein</fullName>
    </submittedName>
</protein>
<dbReference type="Pfam" id="PF05154">
    <property type="entry name" value="TM2"/>
    <property type="match status" value="1"/>
</dbReference>
<evidence type="ECO:0000256" key="5">
    <source>
        <dbReference type="SAM" id="Phobius"/>
    </source>
</evidence>